<comment type="subunit">
    <text evidence="3 12">Heterodimer with ALG14 to form a functional enzyme.</text>
</comment>
<evidence type="ECO:0000256" key="12">
    <source>
        <dbReference type="RuleBase" id="RU362128"/>
    </source>
</evidence>
<accession>A0A099NSQ5</accession>
<comment type="caution">
    <text evidence="14">The sequence shown here is derived from an EMBL/GenBank/DDBJ whole genome shotgun (WGS) entry which is preliminary data.</text>
</comment>
<evidence type="ECO:0000256" key="10">
    <source>
        <dbReference type="ARBA" id="ARBA00032061"/>
    </source>
</evidence>
<dbReference type="SUPFAM" id="SSF53756">
    <property type="entry name" value="UDP-Glycosyltransferase/glycogen phosphorylase"/>
    <property type="match status" value="1"/>
</dbReference>
<keyword evidence="8 12" id="KW-0256">Endoplasmic reticulum</keyword>
<dbReference type="EMBL" id="JQFK01000990">
    <property type="protein sequence ID" value="KGK35079.1"/>
    <property type="molecule type" value="Genomic_DNA"/>
</dbReference>
<evidence type="ECO:0000313" key="15">
    <source>
        <dbReference type="Proteomes" id="UP000029867"/>
    </source>
</evidence>
<dbReference type="PANTHER" id="PTHR12867">
    <property type="entry name" value="GLYCOSYL TRANSFERASE-RELATED"/>
    <property type="match status" value="1"/>
</dbReference>
<name>A0A099NSQ5_PICKU</name>
<evidence type="ECO:0000256" key="7">
    <source>
        <dbReference type="ARBA" id="ARBA00022679"/>
    </source>
</evidence>
<dbReference type="Pfam" id="PF04101">
    <property type="entry name" value="Glyco_tran_28_C"/>
    <property type="match status" value="1"/>
</dbReference>
<comment type="catalytic activity">
    <reaction evidence="11">
        <text>an N-acetyl-alpha-D-glucosaminyl-diphospho-di-trans,poly-cis-dolichol + UDP-N-acetyl-alpha-D-glucosamine = an N,N'-diacetylchitobiosyl-diphospho-di-trans,poly-cis-dolichol + UDP + H(+)</text>
        <dbReference type="Rhea" id="RHEA:23380"/>
        <dbReference type="Rhea" id="RHEA-COMP:19507"/>
        <dbReference type="Rhea" id="RHEA-COMP:19510"/>
        <dbReference type="ChEBI" id="CHEBI:15378"/>
        <dbReference type="ChEBI" id="CHEBI:57269"/>
        <dbReference type="ChEBI" id="CHEBI:57705"/>
        <dbReference type="ChEBI" id="CHEBI:58223"/>
        <dbReference type="ChEBI" id="CHEBI:58427"/>
        <dbReference type="EC" id="2.4.1.141"/>
    </reaction>
</comment>
<dbReference type="eggNOG" id="KOG3349">
    <property type="taxonomic scope" value="Eukaryota"/>
</dbReference>
<evidence type="ECO:0000256" key="11">
    <source>
        <dbReference type="ARBA" id="ARBA00048184"/>
    </source>
</evidence>
<proteinExistence type="inferred from homology"/>
<evidence type="ECO:0000256" key="8">
    <source>
        <dbReference type="ARBA" id="ARBA00022824"/>
    </source>
</evidence>
<evidence type="ECO:0000313" key="14">
    <source>
        <dbReference type="EMBL" id="KGK35079.1"/>
    </source>
</evidence>
<dbReference type="GO" id="GO:0004577">
    <property type="term" value="F:N-acetylglucosaminyldiphosphodolichol N-acetylglucosaminyltransferase activity"/>
    <property type="evidence" value="ECO:0007669"/>
    <property type="project" value="UniProtKB-EC"/>
</dbReference>
<keyword evidence="6 12" id="KW-0328">Glycosyltransferase</keyword>
<evidence type="ECO:0000256" key="5">
    <source>
        <dbReference type="ARBA" id="ARBA00017468"/>
    </source>
</evidence>
<dbReference type="Gene3D" id="3.40.50.2000">
    <property type="entry name" value="Glycogen Phosphorylase B"/>
    <property type="match status" value="1"/>
</dbReference>
<dbReference type="Proteomes" id="UP000029867">
    <property type="component" value="Unassembled WGS sequence"/>
</dbReference>
<evidence type="ECO:0000256" key="1">
    <source>
        <dbReference type="ARBA" id="ARBA00004240"/>
    </source>
</evidence>
<dbReference type="HOGENOM" id="CLU_085408_2_2_1"/>
<dbReference type="InterPro" id="IPR007235">
    <property type="entry name" value="Glyco_trans_28_C"/>
</dbReference>
<evidence type="ECO:0000256" key="4">
    <source>
        <dbReference type="ARBA" id="ARBA00012614"/>
    </source>
</evidence>
<dbReference type="PANTHER" id="PTHR12867:SF6">
    <property type="entry name" value="N-ACETYLGLUCOSAMINYLDIPHOSPHODOLICHOL N-ACETYLGLUCOSAMINYLTRANSFERASE"/>
    <property type="match status" value="1"/>
</dbReference>
<protein>
    <recommendedName>
        <fullName evidence="5 12">UDP-N-acetylglucosamine transferase subunit ALG13</fullName>
        <ecNumber evidence="4 12">2.4.1.141</ecNumber>
    </recommendedName>
    <alternativeName>
        <fullName evidence="10 12">Asparagine-linked glycosylation protein 13</fullName>
    </alternativeName>
</protein>
<dbReference type="GO" id="GO:0006488">
    <property type="term" value="P:dolichol-linked oligosaccharide biosynthetic process"/>
    <property type="evidence" value="ECO:0007669"/>
    <property type="project" value="InterPro"/>
</dbReference>
<comment type="function">
    <text evidence="9 12">Involved in protein N-glycosylation. Essential for the second step of the dolichol-linked oligosaccharide pathway.</text>
</comment>
<dbReference type="AlphaFoldDB" id="A0A099NSQ5"/>
<dbReference type="VEuPathDB" id="FungiDB:C5L36_0B04580"/>
<reference evidence="15" key="1">
    <citation type="journal article" date="2014" name="Microb. Cell Fact.">
        <title>Exploiting Issatchenkia orientalis SD108 for succinic acid production.</title>
        <authorList>
            <person name="Xiao H."/>
            <person name="Shao Z."/>
            <person name="Jiang Y."/>
            <person name="Dole S."/>
            <person name="Zhao H."/>
        </authorList>
    </citation>
    <scope>NUCLEOTIDE SEQUENCE [LARGE SCALE GENOMIC DNA]</scope>
    <source>
        <strain evidence="15">SD108</strain>
    </source>
</reference>
<comment type="similarity">
    <text evidence="2 12">Belongs to the glycosyltransferase 28 family.</text>
</comment>
<evidence type="ECO:0000256" key="9">
    <source>
        <dbReference type="ARBA" id="ARBA00024804"/>
    </source>
</evidence>
<evidence type="ECO:0000259" key="13">
    <source>
        <dbReference type="Pfam" id="PF04101"/>
    </source>
</evidence>
<evidence type="ECO:0000256" key="2">
    <source>
        <dbReference type="ARBA" id="ARBA00006962"/>
    </source>
</evidence>
<organism evidence="14 15">
    <name type="scientific">Pichia kudriavzevii</name>
    <name type="common">Yeast</name>
    <name type="synonym">Issatchenkia orientalis</name>
    <dbReference type="NCBI Taxonomy" id="4909"/>
    <lineage>
        <taxon>Eukaryota</taxon>
        <taxon>Fungi</taxon>
        <taxon>Dikarya</taxon>
        <taxon>Ascomycota</taxon>
        <taxon>Saccharomycotina</taxon>
        <taxon>Pichiomycetes</taxon>
        <taxon>Pichiales</taxon>
        <taxon>Pichiaceae</taxon>
        <taxon>Pichia</taxon>
    </lineage>
</organism>
<sequence length="193" mass="20623">MKEAYVTTGATSPYERLVLAVLSTRFINALATAGFSKLTVQHGTFKPNREFKEALVQGTAQGVQISFCEYDSSLAARMARSQLVFSHGGAGCILDAVRVGSHPNGKDGRRVVVVPNNALKDAHQREIAHAFADMGLVECIDIEGGVDELVDALVQVVPTDTTNLTTTITTTTDTKNCVAHGAIVESVVSQELY</sequence>
<keyword evidence="7 12" id="KW-0808">Transferase</keyword>
<dbReference type="GO" id="GO:0005783">
    <property type="term" value="C:endoplasmic reticulum"/>
    <property type="evidence" value="ECO:0007669"/>
    <property type="project" value="UniProtKB-SubCell"/>
</dbReference>
<dbReference type="EC" id="2.4.1.141" evidence="4 12"/>
<evidence type="ECO:0000256" key="3">
    <source>
        <dbReference type="ARBA" id="ARBA00011198"/>
    </source>
</evidence>
<feature type="domain" description="Glycosyl transferase family 28 C-terminal" evidence="13">
    <location>
        <begin position="6"/>
        <end position="163"/>
    </location>
</feature>
<comment type="subcellular location">
    <subcellularLocation>
        <location evidence="1 12">Endoplasmic reticulum</location>
    </subcellularLocation>
</comment>
<gene>
    <name evidence="12" type="primary">ALG13</name>
    <name evidence="14" type="ORF">JL09_g5771</name>
</gene>
<dbReference type="InterPro" id="IPR039042">
    <property type="entry name" value="Alg13-like"/>
</dbReference>
<evidence type="ECO:0000256" key="6">
    <source>
        <dbReference type="ARBA" id="ARBA00022676"/>
    </source>
</evidence>